<dbReference type="Proteomes" id="UP000824469">
    <property type="component" value="Unassembled WGS sequence"/>
</dbReference>
<feature type="signal peptide" evidence="1">
    <location>
        <begin position="1"/>
        <end position="22"/>
    </location>
</feature>
<protein>
    <submittedName>
        <fullName evidence="2">Uncharacterized protein</fullName>
    </submittedName>
</protein>
<comment type="caution">
    <text evidence="2">The sequence shown here is derived from an EMBL/GenBank/DDBJ whole genome shotgun (WGS) entry which is preliminary data.</text>
</comment>
<sequence>MSAYIVQASLILLSIKAMKVFASTENKDGRLCSAMDIDADKFEQLHEELSMILTGFPLSGEKLKIELINRGDYAKIQVEGVVQFVNNTAALLSIRSWVENMIPIELKNLERNIAFTTFLLIHNEHLALTFMEEHLSTCNIRSLPTEIHCLFQEFSNVHPTSQSTIDPEALLSHDTLKIVCCQVYKEQEHKFLESVKELSSSVLKKKKQYTEPEDRFVQDSKKKLSGVTDESLVTRFIEEITTKRLSRLNPLNWWSNSEAELKVKVSTVEEHQFDVMWKACELTPMKKDLNELNSNSEMHPIVPTCGEPLELVAINPEQERLLKVAVLKSGELMVFIHNFKDSCLYLYRCPKVGYNLNNTSCPIYTFRRGFDLLALDESTRYMALYGKERSKIVIYKFDESFRKVYWTGVERPPFKACISADGYFFIVFRKFQCSGNDVDEHLVGRRHSSPGVMLEIYVLGDNMSYLKTIHLNGQAGNLSNLDLLDMKFTSFGSQNQLLLYSPADALGVISSHVLKTALAREVVQLQQVSHNNARELEREETGIVGSCPYLGYIYHIFDKFATTPALFPDYKKCITFKVVLESSRSAPCYGEACIKYLEALIRQLKAGKDKDFTNMKIQFLTDNVENYLISVPAEEQTPVKMGMWVRKLVCLVPVQIARVENNAMVAL</sequence>
<evidence type="ECO:0000313" key="3">
    <source>
        <dbReference type="Proteomes" id="UP000824469"/>
    </source>
</evidence>
<dbReference type="AlphaFoldDB" id="A0AA38LK04"/>
<dbReference type="EMBL" id="JAHRHJ020000002">
    <property type="protein sequence ID" value="KAH9326809.1"/>
    <property type="molecule type" value="Genomic_DNA"/>
</dbReference>
<reference evidence="2 3" key="1">
    <citation type="journal article" date="2021" name="Nat. Plants">
        <title>The Taxus genome provides insights into paclitaxel biosynthesis.</title>
        <authorList>
            <person name="Xiong X."/>
            <person name="Gou J."/>
            <person name="Liao Q."/>
            <person name="Li Y."/>
            <person name="Zhou Q."/>
            <person name="Bi G."/>
            <person name="Li C."/>
            <person name="Du R."/>
            <person name="Wang X."/>
            <person name="Sun T."/>
            <person name="Guo L."/>
            <person name="Liang H."/>
            <person name="Lu P."/>
            <person name="Wu Y."/>
            <person name="Zhang Z."/>
            <person name="Ro D.K."/>
            <person name="Shang Y."/>
            <person name="Huang S."/>
            <person name="Yan J."/>
        </authorList>
    </citation>
    <scope>NUCLEOTIDE SEQUENCE [LARGE SCALE GENOMIC DNA]</scope>
    <source>
        <strain evidence="2">Ta-2019</strain>
    </source>
</reference>
<accession>A0AA38LK04</accession>
<keyword evidence="3" id="KW-1185">Reference proteome</keyword>
<proteinExistence type="predicted"/>
<name>A0AA38LK04_TAXCH</name>
<evidence type="ECO:0000313" key="2">
    <source>
        <dbReference type="EMBL" id="KAH9326809.1"/>
    </source>
</evidence>
<gene>
    <name evidence="2" type="ORF">KI387_006987</name>
</gene>
<feature type="chain" id="PRO_5041300782" evidence="1">
    <location>
        <begin position="23"/>
        <end position="667"/>
    </location>
</feature>
<keyword evidence="1" id="KW-0732">Signal</keyword>
<evidence type="ECO:0000256" key="1">
    <source>
        <dbReference type="SAM" id="SignalP"/>
    </source>
</evidence>
<organism evidence="2 3">
    <name type="scientific">Taxus chinensis</name>
    <name type="common">Chinese yew</name>
    <name type="synonym">Taxus wallichiana var. chinensis</name>
    <dbReference type="NCBI Taxonomy" id="29808"/>
    <lineage>
        <taxon>Eukaryota</taxon>
        <taxon>Viridiplantae</taxon>
        <taxon>Streptophyta</taxon>
        <taxon>Embryophyta</taxon>
        <taxon>Tracheophyta</taxon>
        <taxon>Spermatophyta</taxon>
        <taxon>Pinopsida</taxon>
        <taxon>Pinidae</taxon>
        <taxon>Conifers II</taxon>
        <taxon>Cupressales</taxon>
        <taxon>Taxaceae</taxon>
        <taxon>Taxus</taxon>
    </lineage>
</organism>